<dbReference type="PRINTS" id="PR00081">
    <property type="entry name" value="GDHRDH"/>
</dbReference>
<keyword evidence="2" id="KW-0560">Oxidoreductase</keyword>
<dbReference type="InterPro" id="IPR002347">
    <property type="entry name" value="SDR_fam"/>
</dbReference>
<reference evidence="4" key="1">
    <citation type="journal article" date="2019" name="Int. J. Syst. Evol. Microbiol.">
        <title>The Global Catalogue of Microorganisms (GCM) 10K type strain sequencing project: providing services to taxonomists for standard genome sequencing and annotation.</title>
        <authorList>
            <consortium name="The Broad Institute Genomics Platform"/>
            <consortium name="The Broad Institute Genome Sequencing Center for Infectious Disease"/>
            <person name="Wu L."/>
            <person name="Ma J."/>
        </authorList>
    </citation>
    <scope>NUCLEOTIDE SEQUENCE [LARGE SCALE GENOMIC DNA]</scope>
    <source>
        <strain evidence="4">JCM 11896</strain>
    </source>
</reference>
<evidence type="ECO:0000313" key="3">
    <source>
        <dbReference type="EMBL" id="GAA1387619.1"/>
    </source>
</evidence>
<dbReference type="SUPFAM" id="SSF51735">
    <property type="entry name" value="NAD(P)-binding Rossmann-fold domains"/>
    <property type="match status" value="1"/>
</dbReference>
<comment type="caution">
    <text evidence="3">The sequence shown here is derived from an EMBL/GenBank/DDBJ whole genome shotgun (WGS) entry which is preliminary data.</text>
</comment>
<dbReference type="Gene3D" id="3.40.50.720">
    <property type="entry name" value="NAD(P)-binding Rossmann-like Domain"/>
    <property type="match status" value="1"/>
</dbReference>
<accession>A0ABP4ICW8</accession>
<dbReference type="PRINTS" id="PR00080">
    <property type="entry name" value="SDRFAMILY"/>
</dbReference>
<dbReference type="PANTHER" id="PTHR43477">
    <property type="entry name" value="DIHYDROANTICAPSIN 7-DEHYDROGENASE"/>
    <property type="match status" value="1"/>
</dbReference>
<evidence type="ECO:0000313" key="4">
    <source>
        <dbReference type="Proteomes" id="UP001501414"/>
    </source>
</evidence>
<comment type="similarity">
    <text evidence="1">Belongs to the short-chain dehydrogenases/reductases (SDR) family.</text>
</comment>
<dbReference type="Proteomes" id="UP001501414">
    <property type="component" value="Unassembled WGS sequence"/>
</dbReference>
<evidence type="ECO:0000256" key="2">
    <source>
        <dbReference type="ARBA" id="ARBA00023002"/>
    </source>
</evidence>
<dbReference type="PANTHER" id="PTHR43477:SF1">
    <property type="entry name" value="DIHYDROANTICAPSIN 7-DEHYDROGENASE"/>
    <property type="match status" value="1"/>
</dbReference>
<proteinExistence type="inferred from homology"/>
<dbReference type="Pfam" id="PF13561">
    <property type="entry name" value="adh_short_C2"/>
    <property type="match status" value="1"/>
</dbReference>
<keyword evidence="4" id="KW-1185">Reference proteome</keyword>
<protein>
    <submittedName>
        <fullName evidence="3">Glucose 1-dehydrogenase</fullName>
    </submittedName>
</protein>
<dbReference type="EMBL" id="BAAAJK010000007">
    <property type="protein sequence ID" value="GAA1387619.1"/>
    <property type="molecule type" value="Genomic_DNA"/>
</dbReference>
<dbReference type="InterPro" id="IPR051122">
    <property type="entry name" value="SDR_DHRS6-like"/>
</dbReference>
<dbReference type="NCBIfam" id="NF005559">
    <property type="entry name" value="PRK07231.1"/>
    <property type="match status" value="1"/>
</dbReference>
<dbReference type="InterPro" id="IPR036291">
    <property type="entry name" value="NAD(P)-bd_dom_sf"/>
</dbReference>
<organism evidence="3 4">
    <name type="scientific">Pseudonocardia kongjuensis</name>
    <dbReference type="NCBI Taxonomy" id="102227"/>
    <lineage>
        <taxon>Bacteria</taxon>
        <taxon>Bacillati</taxon>
        <taxon>Actinomycetota</taxon>
        <taxon>Actinomycetes</taxon>
        <taxon>Pseudonocardiales</taxon>
        <taxon>Pseudonocardiaceae</taxon>
        <taxon>Pseudonocardia</taxon>
    </lineage>
</organism>
<gene>
    <name evidence="3" type="ORF">GCM10009613_23580</name>
</gene>
<sequence>MSARLSGKSVIISGAAHGIGAAQARLFAREGARLALFDIDGEGVAKLAAELVADGHRVVHTTADVVSEDDWIRVVALAEDELGGLHALSNNAGIFRPEGVEETTVELFNTITAINQLGVILGMKTAIPALRRAGGGSIVNFSSIYGLTGSGLATAYQGTKGAVRLITKTAAVQYAPEAIRVNSVHPTMIDTPLIRNGVPENELRRLLKLVPMQRIGQADEVAHAALFLLSDEASLITGAELAVDGGYTAGAPIPD</sequence>
<name>A0ABP4ICW8_9PSEU</name>
<dbReference type="RefSeq" id="WP_344021442.1">
    <property type="nucleotide sequence ID" value="NZ_BAAAJK010000007.1"/>
</dbReference>
<evidence type="ECO:0000256" key="1">
    <source>
        <dbReference type="ARBA" id="ARBA00006484"/>
    </source>
</evidence>